<proteinExistence type="predicted"/>
<organism evidence="1 2">
    <name type="scientific">Araneus ventricosus</name>
    <name type="common">Orbweaver spider</name>
    <name type="synonym">Epeira ventricosa</name>
    <dbReference type="NCBI Taxonomy" id="182803"/>
    <lineage>
        <taxon>Eukaryota</taxon>
        <taxon>Metazoa</taxon>
        <taxon>Ecdysozoa</taxon>
        <taxon>Arthropoda</taxon>
        <taxon>Chelicerata</taxon>
        <taxon>Arachnida</taxon>
        <taxon>Araneae</taxon>
        <taxon>Araneomorphae</taxon>
        <taxon>Entelegynae</taxon>
        <taxon>Araneoidea</taxon>
        <taxon>Araneidae</taxon>
        <taxon>Araneus</taxon>
    </lineage>
</organism>
<keyword evidence="2" id="KW-1185">Reference proteome</keyword>
<reference evidence="1 2" key="1">
    <citation type="journal article" date="2019" name="Sci. Rep.">
        <title>Orb-weaving spider Araneus ventricosus genome elucidates the spidroin gene catalogue.</title>
        <authorList>
            <person name="Kono N."/>
            <person name="Nakamura H."/>
            <person name="Ohtoshi R."/>
            <person name="Moran D.A.P."/>
            <person name="Shinohara A."/>
            <person name="Yoshida Y."/>
            <person name="Fujiwara M."/>
            <person name="Mori M."/>
            <person name="Tomita M."/>
            <person name="Arakawa K."/>
        </authorList>
    </citation>
    <scope>NUCLEOTIDE SEQUENCE [LARGE SCALE GENOMIC DNA]</scope>
</reference>
<protein>
    <submittedName>
        <fullName evidence="1">Uncharacterized protein</fullName>
    </submittedName>
</protein>
<evidence type="ECO:0000313" key="2">
    <source>
        <dbReference type="Proteomes" id="UP000499080"/>
    </source>
</evidence>
<name>A0A4Y2GCW0_ARAVE</name>
<gene>
    <name evidence="1" type="ORF">AVEN_53015_1</name>
</gene>
<dbReference type="AlphaFoldDB" id="A0A4Y2GCW0"/>
<evidence type="ECO:0000313" key="1">
    <source>
        <dbReference type="EMBL" id="GBM50438.1"/>
    </source>
</evidence>
<dbReference type="Proteomes" id="UP000499080">
    <property type="component" value="Unassembled WGS sequence"/>
</dbReference>
<comment type="caution">
    <text evidence="1">The sequence shown here is derived from an EMBL/GenBank/DDBJ whole genome shotgun (WGS) entry which is preliminary data.</text>
</comment>
<accession>A0A4Y2GCW0</accession>
<sequence length="93" mass="9769">MQIAGASCCHNTGIAGRRWSLTLVSTYPGEIALDNFLGGALPPVARRSVIRRRGTMTSASHQVAHYHRCTVIPSGGYAVPPAASAADVHQTAQ</sequence>
<dbReference type="EMBL" id="BGPR01001299">
    <property type="protein sequence ID" value="GBM50438.1"/>
    <property type="molecule type" value="Genomic_DNA"/>
</dbReference>